<dbReference type="InterPro" id="IPR015421">
    <property type="entry name" value="PyrdxlP-dep_Trfase_major"/>
</dbReference>
<dbReference type="FunFam" id="3.90.1150.10:FF:000001">
    <property type="entry name" value="Aspartate aminotransferase"/>
    <property type="match status" value="1"/>
</dbReference>
<dbReference type="GO" id="GO:0008483">
    <property type="term" value="F:transaminase activity"/>
    <property type="evidence" value="ECO:0007669"/>
    <property type="project" value="UniProtKB-KW"/>
</dbReference>
<accession>A0ABD6N2L0</accession>
<dbReference type="Pfam" id="PF00155">
    <property type="entry name" value="Aminotran_1_2"/>
    <property type="match status" value="1"/>
</dbReference>
<dbReference type="PANTHER" id="PTHR11879">
    <property type="entry name" value="ASPARTATE AMINOTRANSFERASE"/>
    <property type="match status" value="1"/>
</dbReference>
<evidence type="ECO:0000256" key="2">
    <source>
        <dbReference type="ARBA" id="ARBA00007441"/>
    </source>
</evidence>
<keyword evidence="6" id="KW-0663">Pyridoxal phosphate</keyword>
<dbReference type="AlphaFoldDB" id="A0ABD6N2L0"/>
<evidence type="ECO:0000256" key="4">
    <source>
        <dbReference type="ARBA" id="ARBA00022576"/>
    </source>
</evidence>
<dbReference type="InterPro" id="IPR000796">
    <property type="entry name" value="Asp_trans"/>
</dbReference>
<proteinExistence type="inferred from homology"/>
<dbReference type="Gene3D" id="3.90.1150.10">
    <property type="entry name" value="Aspartate Aminotransferase, domain 1"/>
    <property type="match status" value="1"/>
</dbReference>
<comment type="subunit">
    <text evidence="3">Homodimer.</text>
</comment>
<keyword evidence="5 7" id="KW-0808">Transferase</keyword>
<comment type="similarity">
    <text evidence="2 7">Belongs to the class-I pyridoxal-phosphate-dependent aminotransferase family.</text>
</comment>
<comment type="cofactor">
    <cofactor evidence="1 7">
        <name>pyridoxal 5'-phosphate</name>
        <dbReference type="ChEBI" id="CHEBI:597326"/>
    </cofactor>
</comment>
<evidence type="ECO:0000313" key="9">
    <source>
        <dbReference type="EMBL" id="NWL47468.1"/>
    </source>
</evidence>
<evidence type="ECO:0000256" key="6">
    <source>
        <dbReference type="ARBA" id="ARBA00022898"/>
    </source>
</evidence>
<evidence type="ECO:0000256" key="7">
    <source>
        <dbReference type="RuleBase" id="RU000481"/>
    </source>
</evidence>
<dbReference type="EC" id="2.6.1.-" evidence="7"/>
<dbReference type="InterPro" id="IPR015422">
    <property type="entry name" value="PyrdxlP-dep_Trfase_small"/>
</dbReference>
<comment type="caution">
    <text evidence="9">The sequence shown here is derived from an EMBL/GenBank/DDBJ whole genome shotgun (WGS) entry which is preliminary data.</text>
</comment>
<evidence type="ECO:0000256" key="5">
    <source>
        <dbReference type="ARBA" id="ARBA00022679"/>
    </source>
</evidence>
<dbReference type="Proteomes" id="UP000704738">
    <property type="component" value="Unassembled WGS sequence"/>
</dbReference>
<dbReference type="PRINTS" id="PR00799">
    <property type="entry name" value="TRANSAMINASE"/>
</dbReference>
<sequence>MFEQVEAYPGDPILSLMDDFHSDKRAEKVNLSIGFYYDEAGLVPVLDTVKAAKSKLDAVNPSANLYLPMDGHPAFRKAVQQYLFGEADPQAANRIVTLQSVGGSGALRVGADFLKRYYPESQVWVSDPTWDNHLAIFSGAGFSVNRYPYLDETGSHVAFERMLACFDQLPAHTIVLLHACCHNPTGIDLTPAQWDSVFELCRQRSLIPFLDAAYLGMGDGVDEDAYAIRALAKAGITGLVANSFSKVFSLYGERVGSLSVVCKSEAIAERVSGQLKGTVRTNYSNPPRHGAELVATILNDDELREEWRAELEGMRNRMIQMRNALYAKVKEINPELNVEYLLQQKGMFSYTGLTAEAVDNIREQHAVYLIRSGRICIAGLNESNLNAVANALAKY</sequence>
<evidence type="ECO:0000313" key="10">
    <source>
        <dbReference type="Proteomes" id="UP000704738"/>
    </source>
</evidence>
<dbReference type="PANTHER" id="PTHR11879:SF37">
    <property type="entry name" value="AROMATIC-AMINO-ACID AMINOTRANSFERASE"/>
    <property type="match status" value="1"/>
</dbReference>
<dbReference type="Gene3D" id="3.40.640.10">
    <property type="entry name" value="Type I PLP-dependent aspartate aminotransferase-like (Major domain)"/>
    <property type="match status" value="1"/>
</dbReference>
<dbReference type="PROSITE" id="PS00105">
    <property type="entry name" value="AA_TRANSFER_CLASS_1"/>
    <property type="match status" value="1"/>
</dbReference>
<dbReference type="NCBIfam" id="NF006719">
    <property type="entry name" value="PRK09257.1"/>
    <property type="match status" value="1"/>
</dbReference>
<protein>
    <recommendedName>
        <fullName evidence="7">Aminotransferase</fullName>
        <ecNumber evidence="7">2.6.1.-</ecNumber>
    </recommendedName>
</protein>
<evidence type="ECO:0000256" key="1">
    <source>
        <dbReference type="ARBA" id="ARBA00001933"/>
    </source>
</evidence>
<name>A0ABD6N2L0_9PSED</name>
<dbReference type="RefSeq" id="WP_179053142.1">
    <property type="nucleotide sequence ID" value="NZ_QJRE01000113.1"/>
</dbReference>
<gene>
    <name evidence="9" type="ORF">DM819_16815</name>
</gene>
<dbReference type="SUPFAM" id="SSF53383">
    <property type="entry name" value="PLP-dependent transferases"/>
    <property type="match status" value="1"/>
</dbReference>
<evidence type="ECO:0000259" key="8">
    <source>
        <dbReference type="Pfam" id="PF00155"/>
    </source>
</evidence>
<reference evidence="9 10" key="1">
    <citation type="submission" date="2018-06" db="EMBL/GenBank/DDBJ databases">
        <title>Bacteria isolated from soil of Wuhan.</title>
        <authorList>
            <person name="Xiang W."/>
            <person name="Huang C."/>
        </authorList>
    </citation>
    <scope>NUCLEOTIDE SEQUENCE [LARGE SCALE GENOMIC DNA]</scope>
    <source>
        <strain evidence="10">xwS4</strain>
    </source>
</reference>
<organism evidence="9 10">
    <name type="scientific">Pseudomonas hunanensis</name>
    <dbReference type="NCBI Taxonomy" id="1247546"/>
    <lineage>
        <taxon>Bacteria</taxon>
        <taxon>Pseudomonadati</taxon>
        <taxon>Pseudomonadota</taxon>
        <taxon>Gammaproteobacteria</taxon>
        <taxon>Pseudomonadales</taxon>
        <taxon>Pseudomonadaceae</taxon>
        <taxon>Pseudomonas</taxon>
    </lineage>
</organism>
<dbReference type="CDD" id="cd00609">
    <property type="entry name" value="AAT_like"/>
    <property type="match status" value="1"/>
</dbReference>
<evidence type="ECO:0000256" key="3">
    <source>
        <dbReference type="ARBA" id="ARBA00011738"/>
    </source>
</evidence>
<dbReference type="EMBL" id="QJRE01000113">
    <property type="protein sequence ID" value="NWL47468.1"/>
    <property type="molecule type" value="Genomic_DNA"/>
</dbReference>
<dbReference type="InterPro" id="IPR004838">
    <property type="entry name" value="NHTrfase_class1_PyrdxlP-BS"/>
</dbReference>
<dbReference type="InterPro" id="IPR004839">
    <property type="entry name" value="Aminotransferase_I/II_large"/>
</dbReference>
<dbReference type="FunFam" id="3.40.640.10:FF:000066">
    <property type="entry name" value="Aspartate aminotransferase"/>
    <property type="match status" value="1"/>
</dbReference>
<keyword evidence="4 7" id="KW-0032">Aminotransferase</keyword>
<feature type="domain" description="Aminotransferase class I/classII large" evidence="8">
    <location>
        <begin position="27"/>
        <end position="392"/>
    </location>
</feature>
<dbReference type="InterPro" id="IPR015424">
    <property type="entry name" value="PyrdxlP-dep_Trfase"/>
</dbReference>